<evidence type="ECO:0000313" key="2">
    <source>
        <dbReference type="Proteomes" id="UP000072520"/>
    </source>
</evidence>
<dbReference type="PANTHER" id="PTHR30632">
    <property type="entry name" value="MOLYBDATE-BINDING PERIPLASMIC PROTEIN"/>
    <property type="match status" value="1"/>
</dbReference>
<dbReference type="Pfam" id="PF13531">
    <property type="entry name" value="SBP_bac_11"/>
    <property type="match status" value="1"/>
</dbReference>
<dbReference type="AlphaFoldDB" id="A0AB34VMU6"/>
<evidence type="ECO:0000313" key="1">
    <source>
        <dbReference type="EMBL" id="KTT00557.1"/>
    </source>
</evidence>
<reference evidence="1 2" key="1">
    <citation type="journal article" date="2016" name="Front. Microbiol.">
        <title>Genomic Resource of Rice Seed Associated Bacteria.</title>
        <authorList>
            <person name="Midha S."/>
            <person name="Bansal K."/>
            <person name="Sharma S."/>
            <person name="Kumar N."/>
            <person name="Patil P.P."/>
            <person name="Chaudhry V."/>
            <person name="Patil P.B."/>
        </authorList>
    </citation>
    <scope>NUCLEOTIDE SEQUENCE [LARGE SCALE GENOMIC DNA]</scope>
    <source>
        <strain evidence="1 2">RSA13</strain>
    </source>
</reference>
<protein>
    <submittedName>
        <fullName evidence="1">Molybdenum ABC transporter substrate-binding protein</fullName>
    </submittedName>
</protein>
<organism evidence="1 2">
    <name type="scientific">Pantoea stewartii</name>
    <dbReference type="NCBI Taxonomy" id="66269"/>
    <lineage>
        <taxon>Bacteria</taxon>
        <taxon>Pseudomonadati</taxon>
        <taxon>Pseudomonadota</taxon>
        <taxon>Gammaproteobacteria</taxon>
        <taxon>Enterobacterales</taxon>
        <taxon>Erwiniaceae</taxon>
        <taxon>Pantoea</taxon>
    </lineage>
</organism>
<dbReference type="Proteomes" id="UP000072520">
    <property type="component" value="Unassembled WGS sequence"/>
</dbReference>
<dbReference type="InterPro" id="IPR050682">
    <property type="entry name" value="ModA/WtpA"/>
</dbReference>
<dbReference type="RefSeq" id="WP_058707812.1">
    <property type="nucleotide sequence ID" value="NZ_LDSI01000003.1"/>
</dbReference>
<sequence length="252" mass="28040">MKPLQILAAGSLRDVWPVLVAAFSAEYGITTQTHYGPAGLLRQRIEQGEVGDMFVSANLQHPTSLSRQGLAEDTGHFIDNRLCLTARREDVSAEDDWLSLLQRDDLRLATSTPLYDPSGDYTWQLFENIEQRYPGQGSRIRNKANALVGGPDSLPVPVGRLAAQWLIDEGYAELFIGYASYAPRLRHHQFLMVLNIPPAYNVRAHYGWATLSPSAIPLAAFLHTDEAQRILRRYGFLPPSGSRKPVQGKACL</sequence>
<dbReference type="PANTHER" id="PTHR30632:SF0">
    <property type="entry name" value="SULFATE-BINDING PROTEIN"/>
    <property type="match status" value="1"/>
</dbReference>
<name>A0AB34VMU6_9GAMM</name>
<dbReference type="Gene3D" id="3.40.190.10">
    <property type="entry name" value="Periplasmic binding protein-like II"/>
    <property type="match status" value="2"/>
</dbReference>
<proteinExistence type="predicted"/>
<accession>A0AB34VMU6</accession>
<gene>
    <name evidence="1" type="ORF">RSA13_03905</name>
</gene>
<dbReference type="SUPFAM" id="SSF53850">
    <property type="entry name" value="Periplasmic binding protein-like II"/>
    <property type="match status" value="1"/>
</dbReference>
<dbReference type="GO" id="GO:0015689">
    <property type="term" value="P:molybdate ion transport"/>
    <property type="evidence" value="ECO:0007669"/>
    <property type="project" value="TreeGrafter"/>
</dbReference>
<dbReference type="GO" id="GO:0030973">
    <property type="term" value="F:molybdate ion binding"/>
    <property type="evidence" value="ECO:0007669"/>
    <property type="project" value="TreeGrafter"/>
</dbReference>
<comment type="caution">
    <text evidence="1">The sequence shown here is derived from an EMBL/GenBank/DDBJ whole genome shotgun (WGS) entry which is preliminary data.</text>
</comment>
<dbReference type="EMBL" id="LDSI01000003">
    <property type="protein sequence ID" value="KTT00557.1"/>
    <property type="molecule type" value="Genomic_DNA"/>
</dbReference>